<dbReference type="PANTHER" id="PTHR21248:SF12">
    <property type="entry name" value="CARDIOLIPIN SYNTHASE C"/>
    <property type="match status" value="1"/>
</dbReference>
<organism evidence="3 4">
    <name type="scientific">Halopseudomonas pachastrellae</name>
    <dbReference type="NCBI Taxonomy" id="254161"/>
    <lineage>
        <taxon>Bacteria</taxon>
        <taxon>Pseudomonadati</taxon>
        <taxon>Pseudomonadota</taxon>
        <taxon>Gammaproteobacteria</taxon>
        <taxon>Pseudomonadales</taxon>
        <taxon>Pseudomonadaceae</taxon>
        <taxon>Halopseudomonas</taxon>
    </lineage>
</organism>
<dbReference type="CDD" id="cd09111">
    <property type="entry name" value="PLDc_ymdC_like_1"/>
    <property type="match status" value="1"/>
</dbReference>
<keyword evidence="4" id="KW-1185">Reference proteome</keyword>
<dbReference type="SMART" id="SM00155">
    <property type="entry name" value="PLDc"/>
    <property type="match status" value="2"/>
</dbReference>
<dbReference type="GO" id="GO:0030572">
    <property type="term" value="F:phosphatidyltransferase activity"/>
    <property type="evidence" value="ECO:0007669"/>
    <property type="project" value="UniProtKB-ARBA"/>
</dbReference>
<dbReference type="AlphaFoldDB" id="A0A1S8DE32"/>
<dbReference type="RefSeq" id="WP_083727800.1">
    <property type="nucleotide sequence ID" value="NZ_FOUD01000023.1"/>
</dbReference>
<evidence type="ECO:0000313" key="3">
    <source>
        <dbReference type="EMBL" id="ONM43688.1"/>
    </source>
</evidence>
<evidence type="ECO:0000313" key="4">
    <source>
        <dbReference type="Proteomes" id="UP000242847"/>
    </source>
</evidence>
<feature type="domain" description="PLD phosphodiesterase" evidence="2">
    <location>
        <begin position="402"/>
        <end position="429"/>
    </location>
</feature>
<dbReference type="OrthoDB" id="9814092at2"/>
<dbReference type="InterPro" id="IPR025202">
    <property type="entry name" value="PLD-like_dom"/>
</dbReference>
<reference evidence="3 4" key="1">
    <citation type="submission" date="2017-01" db="EMBL/GenBank/DDBJ databases">
        <title>Draft genome sequence of Pseudomonas pachastrellae type strain CCUG 46540T from a deep sea.</title>
        <authorList>
            <person name="Gomila M."/>
            <person name="Mulet M."/>
            <person name="Lalucat J."/>
            <person name="Garcia-Valdes E."/>
        </authorList>
    </citation>
    <scope>NUCLEOTIDE SEQUENCE [LARGE SCALE GENOMIC DNA]</scope>
    <source>
        <strain evidence="3 4">CCUG 46540</strain>
    </source>
</reference>
<feature type="chain" id="PRO_5010540265" description="PLD phosphodiesterase domain-containing protein" evidence="1">
    <location>
        <begin position="21"/>
        <end position="508"/>
    </location>
</feature>
<dbReference type="PROSITE" id="PS50035">
    <property type="entry name" value="PLD"/>
    <property type="match status" value="2"/>
</dbReference>
<dbReference type="InterPro" id="IPR001736">
    <property type="entry name" value="PLipase_D/transphosphatidylase"/>
</dbReference>
<comment type="caution">
    <text evidence="3">The sequence shown here is derived from an EMBL/GenBank/DDBJ whole genome shotgun (WGS) entry which is preliminary data.</text>
</comment>
<dbReference type="Gene3D" id="3.30.870.10">
    <property type="entry name" value="Endonuclease Chain A"/>
    <property type="match status" value="2"/>
</dbReference>
<dbReference type="CDD" id="cd09113">
    <property type="entry name" value="PLDc_ymdC_like_2"/>
    <property type="match status" value="1"/>
</dbReference>
<dbReference type="GO" id="GO:0032049">
    <property type="term" value="P:cardiolipin biosynthetic process"/>
    <property type="evidence" value="ECO:0007669"/>
    <property type="project" value="UniProtKB-ARBA"/>
</dbReference>
<evidence type="ECO:0000259" key="2">
    <source>
        <dbReference type="PROSITE" id="PS50035"/>
    </source>
</evidence>
<sequence>MLRPLLLIGLTTLIVGCATAGHSHKELPSYHLPSDDNTTLSRYVSARQADSGGESGFILLHNGADALAARIRLIDMAEQSLDIQYYIYNTDVTGGLITEHLLKAADRGVRVRLLIDDVGAELEDSRVSTVDIHPNIEVRLYNPLSLRSEWLKVFSKLGEFGRINYRMHNKLIVADNQALITGGRNIGDEYFALTDVDFQDVDVIGIGPISNDASDSFDNFWNSGIAIPINVMADASHADDLAALRARLGSSMRAAASNPYVRAVERSRFLTKMDGSSLNWHWGKATWFYDDPSKSDPHGDGNEVAFLGRALAEPILQTEEELLLTSAYFVPREPGERLLLKLHERGVDISVLTNSLATTDVLAVHSGYARSRVPLLEGGVKMWELRPIAGQQERASPFLGESLASLHAKTFVFDRKSAFVGSVNLDPRSIKLNTEVGVLIENEELAQEMVELFQRWTSEDYAFELSLDEQGDMRWQAEGETWDTEPDASRFRRFMSWTLGWLPIASQL</sequence>
<evidence type="ECO:0000256" key="1">
    <source>
        <dbReference type="SAM" id="SignalP"/>
    </source>
</evidence>
<name>A0A1S8DE32_9GAMM</name>
<feature type="domain" description="PLD phosphodiesterase" evidence="2">
    <location>
        <begin position="163"/>
        <end position="190"/>
    </location>
</feature>
<dbReference type="PANTHER" id="PTHR21248">
    <property type="entry name" value="CARDIOLIPIN SYNTHASE"/>
    <property type="match status" value="1"/>
</dbReference>
<dbReference type="Proteomes" id="UP000242847">
    <property type="component" value="Unassembled WGS sequence"/>
</dbReference>
<dbReference type="STRING" id="254161.SAMN05216256_12336"/>
<feature type="signal peptide" evidence="1">
    <location>
        <begin position="1"/>
        <end position="20"/>
    </location>
</feature>
<proteinExistence type="predicted"/>
<dbReference type="PROSITE" id="PS51257">
    <property type="entry name" value="PROKAR_LIPOPROTEIN"/>
    <property type="match status" value="1"/>
</dbReference>
<protein>
    <recommendedName>
        <fullName evidence="2">PLD phosphodiesterase domain-containing protein</fullName>
    </recommendedName>
</protein>
<dbReference type="SUPFAM" id="SSF56024">
    <property type="entry name" value="Phospholipase D/nuclease"/>
    <property type="match status" value="2"/>
</dbReference>
<keyword evidence="1" id="KW-0732">Signal</keyword>
<gene>
    <name evidence="3" type="ORF">BXT89_11450</name>
</gene>
<dbReference type="Pfam" id="PF13091">
    <property type="entry name" value="PLDc_2"/>
    <property type="match status" value="2"/>
</dbReference>
<dbReference type="EMBL" id="MUBC01000023">
    <property type="protein sequence ID" value="ONM43688.1"/>
    <property type="molecule type" value="Genomic_DNA"/>
</dbReference>
<accession>A0A1S8DE32</accession>